<gene>
    <name evidence="2" type="ORF">DGAL_LOCUS13160</name>
</gene>
<keyword evidence="3" id="KW-1185">Reference proteome</keyword>
<reference evidence="2" key="1">
    <citation type="submission" date="2021-11" db="EMBL/GenBank/DDBJ databases">
        <authorList>
            <person name="Schell T."/>
        </authorList>
    </citation>
    <scope>NUCLEOTIDE SEQUENCE</scope>
    <source>
        <strain evidence="2">M5</strain>
    </source>
</reference>
<name>A0A8J2WM05_9CRUS</name>
<comment type="caution">
    <text evidence="2">The sequence shown here is derived from an EMBL/GenBank/DDBJ whole genome shotgun (WGS) entry which is preliminary data.</text>
</comment>
<proteinExistence type="predicted"/>
<protein>
    <submittedName>
        <fullName evidence="2">Uncharacterized protein</fullName>
    </submittedName>
</protein>
<feature type="region of interest" description="Disordered" evidence="1">
    <location>
        <begin position="55"/>
        <end position="78"/>
    </location>
</feature>
<evidence type="ECO:0000313" key="2">
    <source>
        <dbReference type="EMBL" id="CAH0109677.1"/>
    </source>
</evidence>
<organism evidence="2 3">
    <name type="scientific">Daphnia galeata</name>
    <dbReference type="NCBI Taxonomy" id="27404"/>
    <lineage>
        <taxon>Eukaryota</taxon>
        <taxon>Metazoa</taxon>
        <taxon>Ecdysozoa</taxon>
        <taxon>Arthropoda</taxon>
        <taxon>Crustacea</taxon>
        <taxon>Branchiopoda</taxon>
        <taxon>Diplostraca</taxon>
        <taxon>Cladocera</taxon>
        <taxon>Anomopoda</taxon>
        <taxon>Daphniidae</taxon>
        <taxon>Daphnia</taxon>
    </lineage>
</organism>
<accession>A0A8J2WM05</accession>
<evidence type="ECO:0000256" key="1">
    <source>
        <dbReference type="SAM" id="MobiDB-lite"/>
    </source>
</evidence>
<dbReference type="AlphaFoldDB" id="A0A8J2WM05"/>
<dbReference type="EMBL" id="CAKKLH010000294">
    <property type="protein sequence ID" value="CAH0109677.1"/>
    <property type="molecule type" value="Genomic_DNA"/>
</dbReference>
<sequence>MASQSIRNYHLSAAQLGVSHQGRPNNQICARVYASCPHNSEQLIQYFISEDVETNEIDSDDNRPVSHLQPPQESTARLPFYRHRPSANVTPVQQWKPAIVRPAVHIVKQQPQEQLRRPTVAATPVAPLRKRFGPAAV</sequence>
<dbReference type="Proteomes" id="UP000789390">
    <property type="component" value="Unassembled WGS sequence"/>
</dbReference>
<evidence type="ECO:0000313" key="3">
    <source>
        <dbReference type="Proteomes" id="UP000789390"/>
    </source>
</evidence>